<comment type="similarity">
    <text evidence="1">Belongs to the CTAG/PCC1 family.</text>
</comment>
<dbReference type="AlphaFoldDB" id="A0A0D2AWQ3"/>
<reference evidence="2 3" key="1">
    <citation type="submission" date="2015-01" db="EMBL/GenBank/DDBJ databases">
        <title>The Genome Sequence of Ochroconis gallopava CBS43764.</title>
        <authorList>
            <consortium name="The Broad Institute Genomics Platform"/>
            <person name="Cuomo C."/>
            <person name="de Hoog S."/>
            <person name="Gorbushina A."/>
            <person name="Stielow B."/>
            <person name="Teixiera M."/>
            <person name="Abouelleil A."/>
            <person name="Chapman S.B."/>
            <person name="Priest M."/>
            <person name="Young S.K."/>
            <person name="Wortman J."/>
            <person name="Nusbaum C."/>
            <person name="Birren B."/>
        </authorList>
    </citation>
    <scope>NUCLEOTIDE SEQUENCE [LARGE SCALE GENOMIC DNA]</scope>
    <source>
        <strain evidence="2 3">CBS 43764</strain>
    </source>
</reference>
<dbReference type="InterPro" id="IPR015419">
    <property type="entry name" value="CTAG/Pcc1"/>
</dbReference>
<dbReference type="PANTHER" id="PTHR31283">
    <property type="entry name" value="EKC/KEOPS COMPLEX SUBUNIT PCC1 FAMILY MEMBER"/>
    <property type="match status" value="1"/>
</dbReference>
<sequence length="128" mass="14084">MAEDPKAGKFPCKLVINVPFPDERLANIALRSLSVDKELSPLVDRTFEIVDGEEVRADGLAANTGKTVLRVMYRATTNRMLRVSVNGFFESIRLVVQVMEDLDVDVCMNETKEELTKVQGLGEAAAGV</sequence>
<dbReference type="GO" id="GO:0000408">
    <property type="term" value="C:EKC/KEOPS complex"/>
    <property type="evidence" value="ECO:0007669"/>
    <property type="project" value="TreeGrafter"/>
</dbReference>
<evidence type="ECO:0000313" key="3">
    <source>
        <dbReference type="Proteomes" id="UP000053259"/>
    </source>
</evidence>
<protein>
    <recommendedName>
        <fullName evidence="4">Transcription factor Pcc1</fullName>
    </recommendedName>
</protein>
<dbReference type="PANTHER" id="PTHR31283:SF5">
    <property type="entry name" value="EKC_KEOPS COMPLEX SUBUNIT LAGE3"/>
    <property type="match status" value="1"/>
</dbReference>
<dbReference type="GO" id="GO:0070525">
    <property type="term" value="P:tRNA threonylcarbamoyladenosine metabolic process"/>
    <property type="evidence" value="ECO:0007669"/>
    <property type="project" value="TreeGrafter"/>
</dbReference>
<dbReference type="Pfam" id="PF09341">
    <property type="entry name" value="Pcc1"/>
    <property type="match status" value="1"/>
</dbReference>
<dbReference type="VEuPathDB" id="FungiDB:PV09_05334"/>
<name>A0A0D2AWQ3_9PEZI</name>
<keyword evidence="3" id="KW-1185">Reference proteome</keyword>
<accession>A0A0D2AWQ3</accession>
<dbReference type="OrthoDB" id="10025739at2759"/>
<dbReference type="GeneID" id="27313307"/>
<evidence type="ECO:0008006" key="4">
    <source>
        <dbReference type="Google" id="ProtNLM"/>
    </source>
</evidence>
<gene>
    <name evidence="2" type="ORF">PV09_05334</name>
</gene>
<evidence type="ECO:0000313" key="2">
    <source>
        <dbReference type="EMBL" id="KIW03579.1"/>
    </source>
</evidence>
<dbReference type="Gene3D" id="3.30.310.50">
    <property type="entry name" value="Alpha-D-phosphohexomutase, C-terminal domain"/>
    <property type="match status" value="1"/>
</dbReference>
<dbReference type="EMBL" id="KN847544">
    <property type="protein sequence ID" value="KIW03579.1"/>
    <property type="molecule type" value="Genomic_DNA"/>
</dbReference>
<dbReference type="Proteomes" id="UP000053259">
    <property type="component" value="Unassembled WGS sequence"/>
</dbReference>
<dbReference type="InParanoid" id="A0A0D2AWQ3"/>
<dbReference type="FunCoup" id="A0A0D2AWQ3">
    <property type="interactions" value="71"/>
</dbReference>
<evidence type="ECO:0000256" key="1">
    <source>
        <dbReference type="ARBA" id="ARBA00007073"/>
    </source>
</evidence>
<dbReference type="RefSeq" id="XP_016213448.1">
    <property type="nucleotide sequence ID" value="XM_016358829.1"/>
</dbReference>
<dbReference type="HOGENOM" id="CLU_113770_3_1_1"/>
<organism evidence="2 3">
    <name type="scientific">Verruconis gallopava</name>
    <dbReference type="NCBI Taxonomy" id="253628"/>
    <lineage>
        <taxon>Eukaryota</taxon>
        <taxon>Fungi</taxon>
        <taxon>Dikarya</taxon>
        <taxon>Ascomycota</taxon>
        <taxon>Pezizomycotina</taxon>
        <taxon>Dothideomycetes</taxon>
        <taxon>Pleosporomycetidae</taxon>
        <taxon>Venturiales</taxon>
        <taxon>Sympoventuriaceae</taxon>
        <taxon>Verruconis</taxon>
    </lineage>
</organism>
<proteinExistence type="inferred from homology"/>